<dbReference type="GO" id="GO:0012505">
    <property type="term" value="C:endomembrane system"/>
    <property type="evidence" value="ECO:0007669"/>
    <property type="project" value="UniProtKB-SubCell"/>
</dbReference>
<evidence type="ECO:0000256" key="2">
    <source>
        <dbReference type="ARBA" id="ARBA00022547"/>
    </source>
</evidence>
<keyword evidence="13" id="KW-0175">Coiled coil</keyword>
<dbReference type="CDD" id="cd06503">
    <property type="entry name" value="ATP-synt_Fo_b"/>
    <property type="match status" value="1"/>
</dbReference>
<dbReference type="InterPro" id="IPR002146">
    <property type="entry name" value="ATP_synth_b/b'su_bac/chlpt"/>
</dbReference>
<name>K1YXZ1_9BACT</name>
<evidence type="ECO:0000256" key="4">
    <source>
        <dbReference type="ARBA" id="ARBA00022781"/>
    </source>
</evidence>
<keyword evidence="8 11" id="KW-0066">ATP synthesis</keyword>
<keyword evidence="5 11" id="KW-1133">Transmembrane helix</keyword>
<comment type="function">
    <text evidence="9 11">F(1)F(0) ATP synthase produces ATP from ADP in the presence of a proton or sodium gradient. F-type ATPases consist of two structural domains, F(1) containing the extramembraneous catalytic core and F(0) containing the membrane proton channel, linked together by a central stalk and a peripheral stalk. During catalysis, ATP synthesis in the catalytic domain of F(1) is coupled via a rotary mechanism of the central stalk subunits to proton translocation.</text>
</comment>
<evidence type="ECO:0000256" key="11">
    <source>
        <dbReference type="HAMAP-Rule" id="MF_01398"/>
    </source>
</evidence>
<comment type="subunit">
    <text evidence="11">F-type ATPases have 2 components, F(1) - the catalytic core - and F(0) - the membrane proton channel. F(1) has five subunits: alpha(3), beta(3), gamma(1), delta(1), epsilon(1). F(0) has three main subunits: a(1), b(2) and c(10-14). The alpha and beta chains form an alternating ring which encloses part of the gamma chain. F(1) is attached to F(0) by a central stalk formed by the gamma and epsilon chains, while a peripheral stalk is formed by the delta and b chains.</text>
</comment>
<dbReference type="EMBL" id="AMFJ01034104">
    <property type="protein sequence ID" value="EKD30264.1"/>
    <property type="molecule type" value="Genomic_DNA"/>
</dbReference>
<sequence>MDQLVQFVDWKVMLVQVVNFAIIFYVLTRFIFKPLIAYLDAEEAKRAKIDSLAADIEAEKLEANKKARELVDEARQEALAIKTQSEVLAKKEASLMVSRANDEITAMKAKAELDLANEKKQMEIAMKDRVLDIALSLNAKLFGKKEANADFIKQAMKE</sequence>
<comment type="caution">
    <text evidence="14">The sequence shown here is derived from an EMBL/GenBank/DDBJ whole genome shotgun (WGS) entry which is preliminary data.</text>
</comment>
<evidence type="ECO:0000256" key="10">
    <source>
        <dbReference type="ARBA" id="ARBA00037847"/>
    </source>
</evidence>
<comment type="function">
    <text evidence="11">Component of the F(0) channel, it forms part of the peripheral stalk, linking F(1) to F(0).</text>
</comment>
<evidence type="ECO:0000256" key="9">
    <source>
        <dbReference type="ARBA" id="ARBA00025198"/>
    </source>
</evidence>
<keyword evidence="2 11" id="KW-0138">CF(0)</keyword>
<organism evidence="14">
    <name type="scientific">uncultured bacterium</name>
    <name type="common">gcode 4</name>
    <dbReference type="NCBI Taxonomy" id="1234023"/>
    <lineage>
        <taxon>Bacteria</taxon>
        <taxon>environmental samples</taxon>
    </lineage>
</organism>
<evidence type="ECO:0000256" key="6">
    <source>
        <dbReference type="ARBA" id="ARBA00023065"/>
    </source>
</evidence>
<evidence type="ECO:0000256" key="8">
    <source>
        <dbReference type="ARBA" id="ARBA00023310"/>
    </source>
</evidence>
<keyword evidence="1 11" id="KW-0813">Transport</keyword>
<evidence type="ECO:0000256" key="12">
    <source>
        <dbReference type="RuleBase" id="RU003848"/>
    </source>
</evidence>
<proteinExistence type="inferred from homology"/>
<comment type="similarity">
    <text evidence="11 12">Belongs to the ATPase B chain family.</text>
</comment>
<keyword evidence="7 11" id="KW-0472">Membrane</keyword>
<evidence type="ECO:0000256" key="13">
    <source>
        <dbReference type="SAM" id="Coils"/>
    </source>
</evidence>
<keyword evidence="3 11" id="KW-0812">Transmembrane</keyword>
<dbReference type="AlphaFoldDB" id="K1YXZ1"/>
<evidence type="ECO:0000256" key="1">
    <source>
        <dbReference type="ARBA" id="ARBA00022448"/>
    </source>
</evidence>
<keyword evidence="6 11" id="KW-0406">Ion transport</keyword>
<evidence type="ECO:0000256" key="5">
    <source>
        <dbReference type="ARBA" id="ARBA00022989"/>
    </source>
</evidence>
<dbReference type="Pfam" id="PF00430">
    <property type="entry name" value="ATP-synt_B"/>
    <property type="match status" value="1"/>
</dbReference>
<dbReference type="GO" id="GO:0045259">
    <property type="term" value="C:proton-transporting ATP synthase complex"/>
    <property type="evidence" value="ECO:0007669"/>
    <property type="project" value="UniProtKB-KW"/>
</dbReference>
<accession>K1YXZ1</accession>
<dbReference type="HAMAP" id="MF_01398">
    <property type="entry name" value="ATP_synth_b_bprime"/>
    <property type="match status" value="1"/>
</dbReference>
<dbReference type="GO" id="GO:0005886">
    <property type="term" value="C:plasma membrane"/>
    <property type="evidence" value="ECO:0007669"/>
    <property type="project" value="UniProtKB-SubCell"/>
</dbReference>
<feature type="coiled-coil region" evidence="13">
    <location>
        <begin position="39"/>
        <end position="128"/>
    </location>
</feature>
<keyword evidence="11" id="KW-1003">Cell membrane</keyword>
<keyword evidence="4 11" id="KW-0375">Hydrogen ion transport</keyword>
<evidence type="ECO:0000313" key="14">
    <source>
        <dbReference type="EMBL" id="EKD30264.1"/>
    </source>
</evidence>
<evidence type="ECO:0000256" key="7">
    <source>
        <dbReference type="ARBA" id="ARBA00023136"/>
    </source>
</evidence>
<gene>
    <name evidence="11" type="primary">atpF</name>
    <name evidence="14" type="ORF">ACD_78C00104G0003</name>
</gene>
<comment type="subcellular location">
    <subcellularLocation>
        <location evidence="11">Cell membrane</location>
        <topology evidence="11">Single-pass membrane protein</topology>
    </subcellularLocation>
    <subcellularLocation>
        <location evidence="10">Endomembrane system</location>
        <topology evidence="10">Single-pass membrane protein</topology>
    </subcellularLocation>
</comment>
<reference evidence="14" key="1">
    <citation type="journal article" date="2012" name="Science">
        <title>Fermentation, hydrogen, and sulfur metabolism in multiple uncultivated bacterial phyla.</title>
        <authorList>
            <person name="Wrighton K.C."/>
            <person name="Thomas B.C."/>
            <person name="Sharon I."/>
            <person name="Miller C.S."/>
            <person name="Castelle C.J."/>
            <person name="VerBerkmoes N.C."/>
            <person name="Wilkins M.J."/>
            <person name="Hettich R.L."/>
            <person name="Lipton M.S."/>
            <person name="Williams K.H."/>
            <person name="Long P.E."/>
            <person name="Banfield J.F."/>
        </authorList>
    </citation>
    <scope>NUCLEOTIDE SEQUENCE [LARGE SCALE GENOMIC DNA]</scope>
</reference>
<protein>
    <recommendedName>
        <fullName evidence="11">ATP synthase subunit b</fullName>
    </recommendedName>
    <alternativeName>
        <fullName evidence="11">ATP synthase F(0) sector subunit b</fullName>
    </alternativeName>
    <alternativeName>
        <fullName evidence="11">ATPase subunit I</fullName>
    </alternativeName>
    <alternativeName>
        <fullName evidence="11">F-type ATPase subunit b</fullName>
        <shortName evidence="11">F-ATPase subunit b</shortName>
    </alternativeName>
</protein>
<dbReference type="GO" id="GO:0046933">
    <property type="term" value="F:proton-transporting ATP synthase activity, rotational mechanism"/>
    <property type="evidence" value="ECO:0007669"/>
    <property type="project" value="UniProtKB-UniRule"/>
</dbReference>
<evidence type="ECO:0000256" key="3">
    <source>
        <dbReference type="ARBA" id="ARBA00022692"/>
    </source>
</evidence>